<protein>
    <submittedName>
        <fullName evidence="1">Uncharacterized protein</fullName>
    </submittedName>
</protein>
<dbReference type="EMBL" id="WWCS01000021">
    <property type="protein sequence ID" value="MYN42450.1"/>
    <property type="molecule type" value="Genomic_DNA"/>
</dbReference>
<accession>A0ABW9WNQ8</accession>
<name>A0ABW9WNQ8_9BURK</name>
<keyword evidence="2" id="KW-1185">Reference proteome</keyword>
<evidence type="ECO:0000313" key="1">
    <source>
        <dbReference type="EMBL" id="MYN42450.1"/>
    </source>
</evidence>
<reference evidence="1 2" key="1">
    <citation type="submission" date="2019-12" db="EMBL/GenBank/DDBJ databases">
        <title>Novel species isolated from a subtropical stream in China.</title>
        <authorList>
            <person name="Lu H."/>
        </authorList>
    </citation>
    <scope>NUCLEOTIDE SEQUENCE [LARGE SCALE GENOMIC DNA]</scope>
    <source>
        <strain evidence="1 2">FT109W</strain>
    </source>
</reference>
<sequence>MSEERKFGTRRVSMCLSVRGALRDLGQRRGAKSYFTDDNGNSLTRLQAIDALHDDLAAGRETIPVSNECANPCPNAGKGCKGFDFGKGGGCPGYWLEPEETAAGAPP</sequence>
<dbReference type="Proteomes" id="UP000466332">
    <property type="component" value="Unassembled WGS sequence"/>
</dbReference>
<dbReference type="RefSeq" id="WP_161047359.1">
    <property type="nucleotide sequence ID" value="NZ_WWCS01000021.1"/>
</dbReference>
<organism evidence="1 2">
    <name type="scientific">Duganella margarita</name>
    <dbReference type="NCBI Taxonomy" id="2692170"/>
    <lineage>
        <taxon>Bacteria</taxon>
        <taxon>Pseudomonadati</taxon>
        <taxon>Pseudomonadota</taxon>
        <taxon>Betaproteobacteria</taxon>
        <taxon>Burkholderiales</taxon>
        <taxon>Oxalobacteraceae</taxon>
        <taxon>Telluria group</taxon>
        <taxon>Duganella</taxon>
    </lineage>
</organism>
<proteinExistence type="predicted"/>
<comment type="caution">
    <text evidence="1">The sequence shown here is derived from an EMBL/GenBank/DDBJ whole genome shotgun (WGS) entry which is preliminary data.</text>
</comment>
<evidence type="ECO:0000313" key="2">
    <source>
        <dbReference type="Proteomes" id="UP000466332"/>
    </source>
</evidence>
<gene>
    <name evidence="1" type="ORF">GTP55_24210</name>
</gene>